<gene>
    <name evidence="7" type="ORF">FHS99_001656</name>
</gene>
<keyword evidence="3" id="KW-1133">Transmembrane helix</keyword>
<organism evidence="7 8">
    <name type="scientific">Sphingomonas prati</name>
    <dbReference type="NCBI Taxonomy" id="1843237"/>
    <lineage>
        <taxon>Bacteria</taxon>
        <taxon>Pseudomonadati</taxon>
        <taxon>Pseudomonadota</taxon>
        <taxon>Alphaproteobacteria</taxon>
        <taxon>Sphingomonadales</taxon>
        <taxon>Sphingomonadaceae</taxon>
        <taxon>Sphingomonas</taxon>
    </lineage>
</organism>
<evidence type="ECO:0000256" key="3">
    <source>
        <dbReference type="ARBA" id="ARBA00022989"/>
    </source>
</evidence>
<dbReference type="PANTHER" id="PTHR12763">
    <property type="match status" value="1"/>
</dbReference>
<comment type="caution">
    <text evidence="7">The sequence shown here is derived from an EMBL/GenBank/DDBJ whole genome shotgun (WGS) entry which is preliminary data.</text>
</comment>
<dbReference type="SMART" id="SM00271">
    <property type="entry name" value="DnaJ"/>
    <property type="match status" value="1"/>
</dbReference>
<dbReference type="CDD" id="cd06257">
    <property type="entry name" value="DnaJ"/>
    <property type="match status" value="1"/>
</dbReference>
<sequence length="136" mass="14490">MLLLLLAAAAVGYWAYKDGSLKTLRYADVAAGVAALIGLSLLFKGNPTLGIVALGGAGTWVWFRKQVPARPLMTETEALALLELPIGADADRIRAAHRRLIARVHPDAGGTADLARRVNLARDTLLAVTPSRPIDR</sequence>
<dbReference type="PANTHER" id="PTHR12763:SF28">
    <property type="entry name" value="GEO10507P1-RELATED"/>
    <property type="match status" value="1"/>
</dbReference>
<comment type="similarity">
    <text evidence="5">Belongs to the TIM14 family.</text>
</comment>
<evidence type="ECO:0000259" key="6">
    <source>
        <dbReference type="PROSITE" id="PS50076"/>
    </source>
</evidence>
<dbReference type="GO" id="GO:0016020">
    <property type="term" value="C:membrane"/>
    <property type="evidence" value="ECO:0007669"/>
    <property type="project" value="UniProtKB-SubCell"/>
</dbReference>
<protein>
    <recommendedName>
        <fullName evidence="6">J domain-containing protein</fullName>
    </recommendedName>
</protein>
<dbReference type="EMBL" id="JACIJR010000003">
    <property type="protein sequence ID" value="MBB5729178.1"/>
    <property type="molecule type" value="Genomic_DNA"/>
</dbReference>
<comment type="subcellular location">
    <subcellularLocation>
        <location evidence="1">Membrane</location>
        <topology evidence="1">Single-pass membrane protein</topology>
    </subcellularLocation>
</comment>
<keyword evidence="8" id="KW-1185">Reference proteome</keyword>
<evidence type="ECO:0000256" key="5">
    <source>
        <dbReference type="ARBA" id="ARBA00038105"/>
    </source>
</evidence>
<proteinExistence type="inferred from homology"/>
<dbReference type="Proteomes" id="UP000546701">
    <property type="component" value="Unassembled WGS sequence"/>
</dbReference>
<dbReference type="RefSeq" id="WP_157174771.1">
    <property type="nucleotide sequence ID" value="NZ_BMJP01000002.1"/>
</dbReference>
<feature type="domain" description="J" evidence="6">
    <location>
        <begin position="77"/>
        <end position="136"/>
    </location>
</feature>
<evidence type="ECO:0000313" key="7">
    <source>
        <dbReference type="EMBL" id="MBB5729178.1"/>
    </source>
</evidence>
<dbReference type="InterPro" id="IPR036869">
    <property type="entry name" value="J_dom_sf"/>
</dbReference>
<name>A0A7W9BS64_9SPHN</name>
<dbReference type="SUPFAM" id="SSF46565">
    <property type="entry name" value="Chaperone J-domain"/>
    <property type="match status" value="1"/>
</dbReference>
<dbReference type="OrthoDB" id="9811070at2"/>
<dbReference type="PROSITE" id="PS50076">
    <property type="entry name" value="DNAJ_2"/>
    <property type="match status" value="1"/>
</dbReference>
<dbReference type="AlphaFoldDB" id="A0A7W9BS64"/>
<evidence type="ECO:0000313" key="8">
    <source>
        <dbReference type="Proteomes" id="UP000546701"/>
    </source>
</evidence>
<accession>A0A7W9BS64</accession>
<evidence type="ECO:0000256" key="2">
    <source>
        <dbReference type="ARBA" id="ARBA00022692"/>
    </source>
</evidence>
<evidence type="ECO:0000256" key="1">
    <source>
        <dbReference type="ARBA" id="ARBA00004167"/>
    </source>
</evidence>
<keyword evidence="4" id="KW-0472">Membrane</keyword>
<dbReference type="InterPro" id="IPR001623">
    <property type="entry name" value="DnaJ_domain"/>
</dbReference>
<reference evidence="7 8" key="1">
    <citation type="submission" date="2020-08" db="EMBL/GenBank/DDBJ databases">
        <title>Genomic Encyclopedia of Type Strains, Phase IV (KMG-IV): sequencing the most valuable type-strain genomes for metagenomic binning, comparative biology and taxonomic classification.</title>
        <authorList>
            <person name="Goeker M."/>
        </authorList>
    </citation>
    <scope>NUCLEOTIDE SEQUENCE [LARGE SCALE GENOMIC DNA]</scope>
    <source>
        <strain evidence="7 8">DSM 103336</strain>
    </source>
</reference>
<evidence type="ECO:0000256" key="4">
    <source>
        <dbReference type="ARBA" id="ARBA00023136"/>
    </source>
</evidence>
<dbReference type="Gene3D" id="1.10.287.110">
    <property type="entry name" value="DnaJ domain"/>
    <property type="match status" value="1"/>
</dbReference>
<keyword evidence="2" id="KW-0812">Transmembrane</keyword>